<dbReference type="GO" id="GO:0003700">
    <property type="term" value="F:DNA-binding transcription factor activity"/>
    <property type="evidence" value="ECO:0007669"/>
    <property type="project" value="InterPro"/>
</dbReference>
<evidence type="ECO:0000256" key="3">
    <source>
        <dbReference type="ARBA" id="ARBA00023163"/>
    </source>
</evidence>
<dbReference type="GO" id="GO:0005634">
    <property type="term" value="C:nucleus"/>
    <property type="evidence" value="ECO:0007669"/>
    <property type="project" value="UniProtKB-SubCell"/>
</dbReference>
<feature type="DNA-binding region" description="Fork-head" evidence="5">
    <location>
        <begin position="265"/>
        <end position="364"/>
    </location>
</feature>
<keyword evidence="7" id="KW-1133">Transmembrane helix</keyword>
<feature type="compositionally biased region" description="Polar residues" evidence="6">
    <location>
        <begin position="199"/>
        <end position="218"/>
    </location>
</feature>
<dbReference type="Pfam" id="PF07353">
    <property type="entry name" value="Uroplakin_II"/>
    <property type="match status" value="2"/>
</dbReference>
<dbReference type="Proteomes" id="UP001166674">
    <property type="component" value="Unassembled WGS sequence"/>
</dbReference>
<dbReference type="InterPro" id="IPR036388">
    <property type="entry name" value="WH-like_DNA-bd_sf"/>
</dbReference>
<proteinExistence type="predicted"/>
<dbReference type="SUPFAM" id="SSF46785">
    <property type="entry name" value="Winged helix' DNA-binding domain"/>
    <property type="match status" value="1"/>
</dbReference>
<dbReference type="EMBL" id="JAATJV010290000">
    <property type="protein sequence ID" value="MBZ3877069.1"/>
    <property type="molecule type" value="Genomic_DNA"/>
</dbReference>
<evidence type="ECO:0000256" key="7">
    <source>
        <dbReference type="SAM" id="Phobius"/>
    </source>
</evidence>
<accession>A0AA41MRZ4</accession>
<dbReference type="FunFam" id="1.10.10.10:FF:000505">
    <property type="entry name" value="Forkhead box R1"/>
    <property type="match status" value="1"/>
</dbReference>
<name>A0AA41MRZ4_SCICA</name>
<dbReference type="Pfam" id="PF00250">
    <property type="entry name" value="Forkhead"/>
    <property type="match status" value="1"/>
</dbReference>
<feature type="domain" description="Fork-head" evidence="9">
    <location>
        <begin position="265"/>
        <end position="364"/>
    </location>
</feature>
<keyword evidence="2 5" id="KW-0238">DNA-binding</keyword>
<keyword evidence="8" id="KW-0732">Signal</keyword>
<dbReference type="PRINTS" id="PR00053">
    <property type="entry name" value="FORKHEAD"/>
</dbReference>
<keyword evidence="1" id="KW-0805">Transcription regulation</keyword>
<feature type="transmembrane region" description="Helical" evidence="7">
    <location>
        <begin position="88"/>
        <end position="111"/>
    </location>
</feature>
<feature type="signal peptide" evidence="8">
    <location>
        <begin position="1"/>
        <end position="25"/>
    </location>
</feature>
<evidence type="ECO:0000313" key="10">
    <source>
        <dbReference type="EMBL" id="MBZ3877069.1"/>
    </source>
</evidence>
<keyword evidence="7" id="KW-0472">Membrane</keyword>
<feature type="chain" id="PRO_5041445617" evidence="8">
    <location>
        <begin position="26"/>
        <end position="404"/>
    </location>
</feature>
<sequence length="404" mass="44507">MTSQRPVQTLPLILILLAILAPGAAADFNISSLTGLLSPALTESLLVALPPCHLTGGNATLTVRRANDSKGRNMESIGLGMARTGGMVVITVLLSVAMFLLVVGFIIALALGARKYKLRVVEPPKLPLEKKPNADEDGPDIEPNLWMWVNPNVVYPPGKLEVAESKKGEELMSELPSPQPPPKEEDASCSEVSRAESLLHSSSEQSPPRKQLASSPSTWELPEEEEAKDQDDSSSVALPSPHTRAPLQSRRLRQAISPEGRLWSRPPLNYFHLIALALRNSPPCGLNVQQIYSFTRQHFPFFRTAPEGWKNTVRHNLCFRDSFEKVPVSMQGEASTRPRSCLWKLTEEGHRRFAEEARALASTRLESIQQCMSQPGVKPCHVWVQGWDPRLSLHPVSCSGGHLL</sequence>
<gene>
    <name evidence="10" type="ORF">SUZIE_141090</name>
</gene>
<evidence type="ECO:0000256" key="8">
    <source>
        <dbReference type="SAM" id="SignalP"/>
    </source>
</evidence>
<dbReference type="InterPro" id="IPR052328">
    <property type="entry name" value="FOX_transcription_regulators"/>
</dbReference>
<keyword evidence="4 5" id="KW-0539">Nucleus</keyword>
<reference evidence="10" key="1">
    <citation type="submission" date="2020-03" db="EMBL/GenBank/DDBJ databases">
        <title>Studies in the Genomics of Life Span.</title>
        <authorList>
            <person name="Glass D."/>
        </authorList>
    </citation>
    <scope>NUCLEOTIDE SEQUENCE</scope>
    <source>
        <strain evidence="10">SUZIE</strain>
        <tissue evidence="10">Muscle</tissue>
    </source>
</reference>
<evidence type="ECO:0000313" key="11">
    <source>
        <dbReference type="Proteomes" id="UP001166674"/>
    </source>
</evidence>
<dbReference type="Gene3D" id="1.10.10.10">
    <property type="entry name" value="Winged helix-like DNA-binding domain superfamily/Winged helix DNA-binding domain"/>
    <property type="match status" value="1"/>
</dbReference>
<evidence type="ECO:0000256" key="1">
    <source>
        <dbReference type="ARBA" id="ARBA00023015"/>
    </source>
</evidence>
<dbReference type="PANTHER" id="PTHR46789:SF1">
    <property type="entry name" value="FORKHEAD BOX PROTEIN R1"/>
    <property type="match status" value="1"/>
</dbReference>
<dbReference type="InterPro" id="IPR009952">
    <property type="entry name" value="Uroplakin-2"/>
</dbReference>
<protein>
    <submittedName>
        <fullName evidence="10">Forkhead box protein R1</fullName>
    </submittedName>
</protein>
<dbReference type="PROSITE" id="PS50039">
    <property type="entry name" value="FORK_HEAD_3"/>
    <property type="match status" value="1"/>
</dbReference>
<evidence type="ECO:0000256" key="5">
    <source>
        <dbReference type="PROSITE-ProRule" id="PRU00089"/>
    </source>
</evidence>
<dbReference type="InterPro" id="IPR036390">
    <property type="entry name" value="WH_DNA-bd_sf"/>
</dbReference>
<feature type="region of interest" description="Disordered" evidence="6">
    <location>
        <begin position="166"/>
        <end position="252"/>
    </location>
</feature>
<organism evidence="10 11">
    <name type="scientific">Sciurus carolinensis</name>
    <name type="common">Eastern gray squirrel</name>
    <dbReference type="NCBI Taxonomy" id="30640"/>
    <lineage>
        <taxon>Eukaryota</taxon>
        <taxon>Metazoa</taxon>
        <taxon>Chordata</taxon>
        <taxon>Craniata</taxon>
        <taxon>Vertebrata</taxon>
        <taxon>Euteleostomi</taxon>
        <taxon>Mammalia</taxon>
        <taxon>Eutheria</taxon>
        <taxon>Euarchontoglires</taxon>
        <taxon>Glires</taxon>
        <taxon>Rodentia</taxon>
        <taxon>Sciuromorpha</taxon>
        <taxon>Sciuridae</taxon>
        <taxon>Sciurinae</taxon>
        <taxon>Sciurini</taxon>
        <taxon>Sciurus</taxon>
    </lineage>
</organism>
<keyword evidence="7" id="KW-0812">Transmembrane</keyword>
<keyword evidence="3" id="KW-0804">Transcription</keyword>
<dbReference type="SMART" id="SM00339">
    <property type="entry name" value="FH"/>
    <property type="match status" value="1"/>
</dbReference>
<comment type="caution">
    <text evidence="10">The sequence shown here is derived from an EMBL/GenBank/DDBJ whole genome shotgun (WGS) entry which is preliminary data.</text>
</comment>
<evidence type="ECO:0000256" key="6">
    <source>
        <dbReference type="SAM" id="MobiDB-lite"/>
    </source>
</evidence>
<dbReference type="AlphaFoldDB" id="A0AA41MRZ4"/>
<dbReference type="CDD" id="cd20036">
    <property type="entry name" value="FH_FOXR"/>
    <property type="match status" value="1"/>
</dbReference>
<comment type="subcellular location">
    <subcellularLocation>
        <location evidence="5">Nucleus</location>
    </subcellularLocation>
</comment>
<keyword evidence="11" id="KW-1185">Reference proteome</keyword>
<evidence type="ECO:0000259" key="9">
    <source>
        <dbReference type="PROSITE" id="PS50039"/>
    </source>
</evidence>
<dbReference type="GO" id="GO:1990837">
    <property type="term" value="F:sequence-specific double-stranded DNA binding"/>
    <property type="evidence" value="ECO:0007669"/>
    <property type="project" value="TreeGrafter"/>
</dbReference>
<evidence type="ECO:0000256" key="4">
    <source>
        <dbReference type="ARBA" id="ARBA00023242"/>
    </source>
</evidence>
<dbReference type="InterPro" id="IPR001766">
    <property type="entry name" value="Fork_head_dom"/>
</dbReference>
<evidence type="ECO:0000256" key="2">
    <source>
        <dbReference type="ARBA" id="ARBA00023125"/>
    </source>
</evidence>
<dbReference type="PANTHER" id="PTHR46789">
    <property type="entry name" value="FORKHEAD BOX PROTEIN R1"/>
    <property type="match status" value="1"/>
</dbReference>